<organism evidence="1 2">
    <name type="scientific">Catharanthus roseus</name>
    <name type="common">Madagascar periwinkle</name>
    <name type="synonym">Vinca rosea</name>
    <dbReference type="NCBI Taxonomy" id="4058"/>
    <lineage>
        <taxon>Eukaryota</taxon>
        <taxon>Viridiplantae</taxon>
        <taxon>Streptophyta</taxon>
        <taxon>Embryophyta</taxon>
        <taxon>Tracheophyta</taxon>
        <taxon>Spermatophyta</taxon>
        <taxon>Magnoliopsida</taxon>
        <taxon>eudicotyledons</taxon>
        <taxon>Gunneridae</taxon>
        <taxon>Pentapetalae</taxon>
        <taxon>asterids</taxon>
        <taxon>lamiids</taxon>
        <taxon>Gentianales</taxon>
        <taxon>Apocynaceae</taxon>
        <taxon>Rauvolfioideae</taxon>
        <taxon>Vinceae</taxon>
        <taxon>Catharanthinae</taxon>
        <taxon>Catharanthus</taxon>
    </lineage>
</organism>
<sequence>MIDEVRLPERFISVKEAANFDEWIRKRRKIVPGPRVDLSYMEGMEIIPNLFENIRVGGRDISFDDRMLNTIVGTPENGMGFYTKNKKSFDPNLYREKTFEELFTKGEDLKRHDDRNVNKLDAYGRRLHHMISNIIIPNVSHRNEKGMLVRGGQGDDVESDEEEEEDEDEGQDAINVDEQVSEEEPKEETFRREMRQKKREKELKKDNHSDGKISDIQERVMKLEARVREEDR</sequence>
<protein>
    <submittedName>
        <fullName evidence="1">Uncharacterized protein</fullName>
    </submittedName>
</protein>
<dbReference type="EMBL" id="CM044702">
    <property type="protein sequence ID" value="KAI5677954.1"/>
    <property type="molecule type" value="Genomic_DNA"/>
</dbReference>
<gene>
    <name evidence="1" type="ORF">M9H77_08904</name>
</gene>
<accession>A0ACC0BZF0</accession>
<reference evidence="2" key="1">
    <citation type="journal article" date="2023" name="Nat. Plants">
        <title>Single-cell RNA sequencing provides a high-resolution roadmap for understanding the multicellular compartmentation of specialized metabolism.</title>
        <authorList>
            <person name="Sun S."/>
            <person name="Shen X."/>
            <person name="Li Y."/>
            <person name="Li Y."/>
            <person name="Wang S."/>
            <person name="Li R."/>
            <person name="Zhang H."/>
            <person name="Shen G."/>
            <person name="Guo B."/>
            <person name="Wei J."/>
            <person name="Xu J."/>
            <person name="St-Pierre B."/>
            <person name="Chen S."/>
            <person name="Sun C."/>
        </authorList>
    </citation>
    <scope>NUCLEOTIDE SEQUENCE [LARGE SCALE GENOMIC DNA]</scope>
</reference>
<proteinExistence type="predicted"/>
<evidence type="ECO:0000313" key="1">
    <source>
        <dbReference type="EMBL" id="KAI5677954.1"/>
    </source>
</evidence>
<dbReference type="Proteomes" id="UP001060085">
    <property type="component" value="Linkage Group LG02"/>
</dbReference>
<comment type="caution">
    <text evidence="1">The sequence shown here is derived from an EMBL/GenBank/DDBJ whole genome shotgun (WGS) entry which is preliminary data.</text>
</comment>
<name>A0ACC0BZF0_CATRO</name>
<keyword evidence="2" id="KW-1185">Reference proteome</keyword>
<evidence type="ECO:0000313" key="2">
    <source>
        <dbReference type="Proteomes" id="UP001060085"/>
    </source>
</evidence>